<reference evidence="2 3" key="1">
    <citation type="journal article" date="2015" name="Nature">
        <title>rRNA introns, odd ribosomes, and small enigmatic genomes across a large radiation of phyla.</title>
        <authorList>
            <person name="Brown C.T."/>
            <person name="Hug L.A."/>
            <person name="Thomas B.C."/>
            <person name="Sharon I."/>
            <person name="Castelle C.J."/>
            <person name="Singh A."/>
            <person name="Wilkins M.J."/>
            <person name="Williams K.H."/>
            <person name="Banfield J.F."/>
        </authorList>
    </citation>
    <scope>NUCLEOTIDE SEQUENCE [LARGE SCALE GENOMIC DNA]</scope>
</reference>
<feature type="compositionally biased region" description="Basic and acidic residues" evidence="1">
    <location>
        <begin position="1"/>
        <end position="11"/>
    </location>
</feature>
<feature type="region of interest" description="Disordered" evidence="1">
    <location>
        <begin position="1"/>
        <end position="41"/>
    </location>
</feature>
<gene>
    <name evidence="2" type="ORF">UT28_C0001G0298</name>
</gene>
<organism evidence="2 3">
    <name type="scientific">Berkelbacteria bacterium GW2011_GWE1_39_12</name>
    <dbReference type="NCBI Taxonomy" id="1618337"/>
    <lineage>
        <taxon>Bacteria</taxon>
        <taxon>Candidatus Berkelbacteria</taxon>
    </lineage>
</organism>
<dbReference type="EMBL" id="CP011213">
    <property type="protein sequence ID" value="AKM82107.1"/>
    <property type="molecule type" value="Genomic_DNA"/>
</dbReference>
<dbReference type="STRING" id="1618337.UT28_C0001G0298"/>
<evidence type="ECO:0000256" key="1">
    <source>
        <dbReference type="SAM" id="MobiDB-lite"/>
    </source>
</evidence>
<sequence>MKDGIYSREKSGFWIQPISHGDKSQDPRQGQMISDERSRRSASAITQVNAAFSTNYTSSSELYAADVADHVRKYDGLVGLRLSK</sequence>
<proteinExistence type="predicted"/>
<accession>A0A0G4B536</accession>
<dbReference type="KEGG" id="bbgw:UT28_C0001G0298"/>
<evidence type="ECO:0000313" key="3">
    <source>
        <dbReference type="Proteomes" id="UP000035648"/>
    </source>
</evidence>
<protein>
    <submittedName>
        <fullName evidence="2">Uncharacterized protein</fullName>
    </submittedName>
</protein>
<dbReference type="AlphaFoldDB" id="A0A0G4B536"/>
<name>A0A0G4B536_9BACT</name>
<evidence type="ECO:0000313" key="2">
    <source>
        <dbReference type="EMBL" id="AKM82107.1"/>
    </source>
</evidence>
<dbReference type="Proteomes" id="UP000035648">
    <property type="component" value="Chromosome"/>
</dbReference>